<reference evidence="5 6" key="1">
    <citation type="submission" date="2019-08" db="EMBL/GenBank/DDBJ databases">
        <title>Marinobacter ZYF650 sp. nov., a marine bacterium isolated from seawater of the Mariana trench.</title>
        <authorList>
            <person name="Ahmad W."/>
        </authorList>
    </citation>
    <scope>NUCLEOTIDE SEQUENCE [LARGE SCALE GENOMIC DNA]</scope>
    <source>
        <strain evidence="5 6">ZYF650</strain>
    </source>
</reference>
<comment type="caution">
    <text evidence="5">The sequence shown here is derived from an EMBL/GenBank/DDBJ whole genome shotgun (WGS) entry which is preliminary data.</text>
</comment>
<dbReference type="SUPFAM" id="SSF52540">
    <property type="entry name" value="P-loop containing nucleoside triphosphate hydrolases"/>
    <property type="match status" value="1"/>
</dbReference>
<evidence type="ECO:0000313" key="5">
    <source>
        <dbReference type="EMBL" id="KAA1175095.1"/>
    </source>
</evidence>
<dbReference type="GO" id="GO:0006355">
    <property type="term" value="P:regulation of DNA-templated transcription"/>
    <property type="evidence" value="ECO:0007669"/>
    <property type="project" value="InterPro"/>
</dbReference>
<dbReference type="InterPro" id="IPR041617">
    <property type="entry name" value="TPR_MalT"/>
</dbReference>
<dbReference type="Proteomes" id="UP000323161">
    <property type="component" value="Unassembled WGS sequence"/>
</dbReference>
<dbReference type="InterPro" id="IPR059106">
    <property type="entry name" value="WHD_MalT"/>
</dbReference>
<evidence type="ECO:0000256" key="3">
    <source>
        <dbReference type="ARBA" id="ARBA00023163"/>
    </source>
</evidence>
<feature type="domain" description="HTH luxR-type" evidence="4">
    <location>
        <begin position="831"/>
        <end position="896"/>
    </location>
</feature>
<dbReference type="PANTHER" id="PTHR44688">
    <property type="entry name" value="DNA-BINDING TRANSCRIPTIONAL ACTIVATOR DEVR_DOSR"/>
    <property type="match status" value="1"/>
</dbReference>
<dbReference type="SMART" id="SM00421">
    <property type="entry name" value="HTH_LUXR"/>
    <property type="match status" value="1"/>
</dbReference>
<dbReference type="CDD" id="cd06170">
    <property type="entry name" value="LuxR_C_like"/>
    <property type="match status" value="1"/>
</dbReference>
<accession>A0A5B0VLU6</accession>
<keyword evidence="1" id="KW-0805">Transcription regulation</keyword>
<proteinExistence type="predicted"/>
<protein>
    <submittedName>
        <fullName evidence="5">Helix-turn-helix transcriptional regulator</fullName>
    </submittedName>
</protein>
<dbReference type="EMBL" id="VTUU01000002">
    <property type="protein sequence ID" value="KAA1175095.1"/>
    <property type="molecule type" value="Genomic_DNA"/>
</dbReference>
<dbReference type="InterPro" id="IPR036388">
    <property type="entry name" value="WH-like_DNA-bd_sf"/>
</dbReference>
<keyword evidence="2" id="KW-0238">DNA-binding</keyword>
<evidence type="ECO:0000259" key="4">
    <source>
        <dbReference type="PROSITE" id="PS50043"/>
    </source>
</evidence>
<name>A0A5B0VLU6_9GAMM</name>
<dbReference type="Gene3D" id="3.40.50.300">
    <property type="entry name" value="P-loop containing nucleotide triphosphate hydrolases"/>
    <property type="match status" value="1"/>
</dbReference>
<dbReference type="Pfam" id="PF25873">
    <property type="entry name" value="WHD_MalT"/>
    <property type="match status" value="1"/>
</dbReference>
<dbReference type="Pfam" id="PF00196">
    <property type="entry name" value="GerE"/>
    <property type="match status" value="1"/>
</dbReference>
<dbReference type="PROSITE" id="PS50043">
    <property type="entry name" value="HTH_LUXR_2"/>
    <property type="match status" value="1"/>
</dbReference>
<gene>
    <name evidence="5" type="ORF">FWJ25_06935</name>
</gene>
<dbReference type="PROSITE" id="PS00622">
    <property type="entry name" value="HTH_LUXR_1"/>
    <property type="match status" value="1"/>
</dbReference>
<dbReference type="InterPro" id="IPR016032">
    <property type="entry name" value="Sig_transdc_resp-reg_C-effctor"/>
</dbReference>
<dbReference type="RefSeq" id="WP_149599516.1">
    <property type="nucleotide sequence ID" value="NZ_VTUU01000002.1"/>
</dbReference>
<dbReference type="GO" id="GO:0003677">
    <property type="term" value="F:DNA binding"/>
    <property type="evidence" value="ECO:0007669"/>
    <property type="project" value="UniProtKB-KW"/>
</dbReference>
<dbReference type="PANTHER" id="PTHR44688:SF16">
    <property type="entry name" value="DNA-BINDING TRANSCRIPTIONAL ACTIVATOR DEVR_DOSR"/>
    <property type="match status" value="1"/>
</dbReference>
<dbReference type="InterPro" id="IPR027417">
    <property type="entry name" value="P-loop_NTPase"/>
</dbReference>
<sequence length="900" mass="101008">MLLTTKFLRPTPDPRSVKRERLSTLLESGSPTRLNLVVSPAGFGKTTLLAQWCSQYPSASAWLSLDEHDNSPRRFWEYVIGAFEYAGMIGLEDCRKLLTKDSEDAVTAAITGLINALSTGDTEWNLVVDDFHFIHDSAILRQFAYFIDYLPPGITMTVASRTEPPLPLARWRVRRWIKDIHPGLMAFSETECLAFFRDTMGLDIAESDAEAIFRKTEGWVAAMQLAALSGGNSGSKPGTTSKINLDERYISDYVLTEVLDQQPEELRRFLLDTACCPRLCSSLCDAILEADGSQLRLEQLLAQNLFLIPLDTQNEWFRYHDLFREALLLRIRHREPERADALWHRTVNWLLTHGHLQEAIGQVVKHQAWSWLATILAEHGNNLIHGGYHLPVLEWLDTLPPELVGDRPQLQMLRIWGLFFANRVTALEPLLTSLEDLLDRRVADSHPDAEGALGLHSEISLIRSYLARTKDDDKSATDLTLQVLKDIDHTQIPLKSVTYYGVGLDKYGKGDLTGAEETLSSAVRYGQLEHKPSTVLTSGGLLAWIQYNRGDIDSALDTSTNVRKWVDDHYSDPSQPRLISCWQNSALTEIYRERNAPDLAATHLAPLLEHVEQGTEAGQHVIIQYVRGHLAFSERRYSEAISVLQDAAQVGRRRREAILFEPPASSALLARCFLAMDQVDEAQSCLDSEDRNRLKNPLHGEQILISESRVAVSRGEADRAIEILQSLRPLAQNNAHNRHLVEILLIYGEALHLKGQIEETQTALADAIFHARQAGFIRLMADESQIVKSLLANHPALTESSGDWEQSVLTMLQEEQEEVRYSSRPSARSPSQALAEPLSQREQEVLSLINDGHSNKEIASRMNVAPATVKAHIRNLYGKLGAGRRTEALARARQLGLFTS</sequence>
<dbReference type="SUPFAM" id="SSF46894">
    <property type="entry name" value="C-terminal effector domain of the bipartite response regulators"/>
    <property type="match status" value="1"/>
</dbReference>
<dbReference type="Gene3D" id="1.10.10.10">
    <property type="entry name" value="Winged helix-like DNA-binding domain superfamily/Winged helix DNA-binding domain"/>
    <property type="match status" value="1"/>
</dbReference>
<dbReference type="SUPFAM" id="SSF48452">
    <property type="entry name" value="TPR-like"/>
    <property type="match status" value="1"/>
</dbReference>
<organism evidence="5 6">
    <name type="scientific">Marinobacter salinexigens</name>
    <dbReference type="NCBI Taxonomy" id="2919747"/>
    <lineage>
        <taxon>Bacteria</taxon>
        <taxon>Pseudomonadati</taxon>
        <taxon>Pseudomonadota</taxon>
        <taxon>Gammaproteobacteria</taxon>
        <taxon>Pseudomonadales</taxon>
        <taxon>Marinobacteraceae</taxon>
        <taxon>Marinobacter</taxon>
    </lineage>
</organism>
<keyword evidence="6" id="KW-1185">Reference proteome</keyword>
<evidence type="ECO:0000313" key="6">
    <source>
        <dbReference type="Proteomes" id="UP000323161"/>
    </source>
</evidence>
<evidence type="ECO:0000256" key="1">
    <source>
        <dbReference type="ARBA" id="ARBA00023015"/>
    </source>
</evidence>
<keyword evidence="3" id="KW-0804">Transcription</keyword>
<dbReference type="InterPro" id="IPR000792">
    <property type="entry name" value="Tscrpt_reg_LuxR_C"/>
</dbReference>
<dbReference type="PRINTS" id="PR00038">
    <property type="entry name" value="HTHLUXR"/>
</dbReference>
<evidence type="ECO:0000256" key="2">
    <source>
        <dbReference type="ARBA" id="ARBA00023125"/>
    </source>
</evidence>
<dbReference type="InterPro" id="IPR011990">
    <property type="entry name" value="TPR-like_helical_dom_sf"/>
</dbReference>
<dbReference type="Pfam" id="PF17874">
    <property type="entry name" value="TPR_MalT"/>
    <property type="match status" value="1"/>
</dbReference>
<dbReference type="AlphaFoldDB" id="A0A5B0VLU6"/>
<dbReference type="Gene3D" id="1.25.40.10">
    <property type="entry name" value="Tetratricopeptide repeat domain"/>
    <property type="match status" value="1"/>
</dbReference>